<evidence type="ECO:0000256" key="4">
    <source>
        <dbReference type="ARBA" id="ARBA00022448"/>
    </source>
</evidence>
<name>A0A841RC94_9SPIO</name>
<dbReference type="GO" id="GO:0051287">
    <property type="term" value="F:NAD binding"/>
    <property type="evidence" value="ECO:0007669"/>
    <property type="project" value="InterPro"/>
</dbReference>
<dbReference type="InterPro" id="IPR022885">
    <property type="entry name" value="NDH1_su_D/H"/>
</dbReference>
<dbReference type="GO" id="GO:0048038">
    <property type="term" value="F:quinone binding"/>
    <property type="evidence" value="ECO:0007669"/>
    <property type="project" value="InterPro"/>
</dbReference>
<reference evidence="9 10" key="1">
    <citation type="submission" date="2020-08" db="EMBL/GenBank/DDBJ databases">
        <title>Genomic Encyclopedia of Type Strains, Phase IV (KMG-IV): sequencing the most valuable type-strain genomes for metagenomic binning, comparative biology and taxonomic classification.</title>
        <authorList>
            <person name="Goeker M."/>
        </authorList>
    </citation>
    <scope>NUCLEOTIDE SEQUENCE [LARGE SCALE GENOMIC DNA]</scope>
    <source>
        <strain evidence="9 10">DSM 2461</strain>
    </source>
</reference>
<dbReference type="RefSeq" id="WP_184746403.1">
    <property type="nucleotide sequence ID" value="NZ_JACHGJ010000003.1"/>
</dbReference>
<evidence type="ECO:0000256" key="2">
    <source>
        <dbReference type="ARBA" id="ARBA00004202"/>
    </source>
</evidence>
<feature type="domain" description="NADH-quinone oxidoreductase subunit D" evidence="8">
    <location>
        <begin position="315"/>
        <end position="390"/>
    </location>
</feature>
<evidence type="ECO:0000313" key="10">
    <source>
        <dbReference type="Proteomes" id="UP000587760"/>
    </source>
</evidence>
<feature type="domain" description="NADH-quinone oxidoreductase subunit D" evidence="8">
    <location>
        <begin position="143"/>
        <end position="310"/>
    </location>
</feature>
<gene>
    <name evidence="9" type="ORF">HNR50_001951</name>
</gene>
<evidence type="ECO:0000256" key="5">
    <source>
        <dbReference type="ARBA" id="ARBA00022967"/>
    </source>
</evidence>
<dbReference type="InterPro" id="IPR029014">
    <property type="entry name" value="NiFe-Hase_large"/>
</dbReference>
<dbReference type="SUPFAM" id="SSF56762">
    <property type="entry name" value="HydB/Nqo4-like"/>
    <property type="match status" value="1"/>
</dbReference>
<evidence type="ECO:0000256" key="7">
    <source>
        <dbReference type="RuleBase" id="RU003685"/>
    </source>
</evidence>
<evidence type="ECO:0000259" key="8">
    <source>
        <dbReference type="Pfam" id="PF00346"/>
    </source>
</evidence>
<evidence type="ECO:0000256" key="1">
    <source>
        <dbReference type="ARBA" id="ARBA00002378"/>
    </source>
</evidence>
<keyword evidence="10" id="KW-1185">Reference proteome</keyword>
<keyword evidence="4 7" id="KW-0813">Transport</keyword>
<dbReference type="Gene3D" id="1.10.645.10">
    <property type="entry name" value="Cytochrome-c3 Hydrogenase, chain B"/>
    <property type="match status" value="1"/>
</dbReference>
<accession>A0A841RC94</accession>
<sequence length="390" mass="44458">MVKEKENSKFPPLVDGKSRYDLSSGKYLRVWQGPQHPGITGNMSLELTICGDEIIDCKTHVGYLHRGFEKLMERRKYIQCFPVVCRICVPEPDFNEYLFAACTEELAGIQIPEQAEWIRTLNLEMARLTSFLMWIGGQAGSFGMGTIGQWTVTLRDYMLDLFEELTGGRIYHMYMLPGGVRADFPPGWINKLLDTLKTVEKTLDDVELAMMHNAVFKMRAKGLGIITPDMVDKYGITGPNARAAGVKRDIRKDSPYLVYDKLDFDVVTGTKSDAYGRCEVRIREMYQSIDLIRQIVEKMPKEGPFFTKLPNVLHWRIPAGHTYKRAECTRGEYGFYVQSDGSDKPRRTYVRGPSYTHAVALMEHLAIRTNIADTAGLMVSLHTYPPEIER</sequence>
<proteinExistence type="inferred from homology"/>
<dbReference type="PANTHER" id="PTHR11993:SF10">
    <property type="entry name" value="NADH DEHYDROGENASE [UBIQUINONE] IRON-SULFUR PROTEIN 2, MITOCHONDRIAL"/>
    <property type="match status" value="1"/>
</dbReference>
<comment type="caution">
    <text evidence="9">The sequence shown here is derived from an EMBL/GenBank/DDBJ whole genome shotgun (WGS) entry which is preliminary data.</text>
</comment>
<dbReference type="PANTHER" id="PTHR11993">
    <property type="entry name" value="NADH-UBIQUINONE OXIDOREDUCTASE 49 KDA SUBUNIT"/>
    <property type="match status" value="1"/>
</dbReference>
<protein>
    <submittedName>
        <fullName evidence="9">NADH-quinone oxidoreductase subunit D</fullName>
    </submittedName>
</protein>
<dbReference type="InterPro" id="IPR014029">
    <property type="entry name" value="NADH_UbQ_OxRdtase_49kDa_CS"/>
</dbReference>
<dbReference type="GO" id="GO:0005886">
    <property type="term" value="C:plasma membrane"/>
    <property type="evidence" value="ECO:0007669"/>
    <property type="project" value="UniProtKB-SubCell"/>
</dbReference>
<keyword evidence="6 7" id="KW-0520">NAD</keyword>
<dbReference type="EMBL" id="JACHGJ010000003">
    <property type="protein sequence ID" value="MBB6480288.1"/>
    <property type="molecule type" value="Genomic_DNA"/>
</dbReference>
<dbReference type="InterPro" id="IPR001135">
    <property type="entry name" value="NADH_Q_OxRdtase_suD"/>
</dbReference>
<comment type="subcellular location">
    <subcellularLocation>
        <location evidence="2">Cell membrane</location>
        <topology evidence="2">Peripheral membrane protein</topology>
    </subcellularLocation>
</comment>
<evidence type="ECO:0000313" key="9">
    <source>
        <dbReference type="EMBL" id="MBB6480288.1"/>
    </source>
</evidence>
<comment type="similarity">
    <text evidence="3 7">Belongs to the complex I 49 kDa subunit family.</text>
</comment>
<comment type="function">
    <text evidence="1">NDH-1 shuttles electrons from NADH, via FMN and iron-sulfur (Fe-S) centers, to quinones in the respiratory chain. The immediate electron acceptor for the enzyme in this species is believed to be ubiquinone. Couples the redox reaction to proton translocation (for every two electrons transferred, four hydrogen ions are translocated across the cytoplasmic membrane), and thus conserves the redox energy in a proton gradient.</text>
</comment>
<organism evidence="9 10">
    <name type="scientific">Spirochaeta isovalerica</name>
    <dbReference type="NCBI Taxonomy" id="150"/>
    <lineage>
        <taxon>Bacteria</taxon>
        <taxon>Pseudomonadati</taxon>
        <taxon>Spirochaetota</taxon>
        <taxon>Spirochaetia</taxon>
        <taxon>Spirochaetales</taxon>
        <taxon>Spirochaetaceae</taxon>
        <taxon>Spirochaeta</taxon>
    </lineage>
</organism>
<dbReference type="Proteomes" id="UP000587760">
    <property type="component" value="Unassembled WGS sequence"/>
</dbReference>
<dbReference type="PROSITE" id="PS00535">
    <property type="entry name" value="COMPLEX1_49K"/>
    <property type="match status" value="1"/>
</dbReference>
<dbReference type="GO" id="GO:0016651">
    <property type="term" value="F:oxidoreductase activity, acting on NAD(P)H"/>
    <property type="evidence" value="ECO:0007669"/>
    <property type="project" value="InterPro"/>
</dbReference>
<dbReference type="AlphaFoldDB" id="A0A841RC94"/>
<evidence type="ECO:0000256" key="3">
    <source>
        <dbReference type="ARBA" id="ARBA00005769"/>
    </source>
</evidence>
<dbReference type="Pfam" id="PF00346">
    <property type="entry name" value="Complex1_49kDa"/>
    <property type="match status" value="2"/>
</dbReference>
<evidence type="ECO:0000256" key="6">
    <source>
        <dbReference type="ARBA" id="ARBA00023027"/>
    </source>
</evidence>
<keyword evidence="5 7" id="KW-1278">Translocase</keyword>